<feature type="compositionally biased region" description="Polar residues" evidence="1">
    <location>
        <begin position="1196"/>
        <end position="1214"/>
    </location>
</feature>
<evidence type="ECO:0000313" key="4">
    <source>
        <dbReference type="Proteomes" id="UP001293593"/>
    </source>
</evidence>
<feature type="region of interest" description="Disordered" evidence="1">
    <location>
        <begin position="550"/>
        <end position="571"/>
    </location>
</feature>
<gene>
    <name evidence="3" type="ORF">QN277_028134</name>
</gene>
<feature type="compositionally biased region" description="Low complexity" evidence="1">
    <location>
        <begin position="553"/>
        <end position="571"/>
    </location>
</feature>
<dbReference type="Proteomes" id="UP001293593">
    <property type="component" value="Unassembled WGS sequence"/>
</dbReference>
<feature type="region of interest" description="Disordered" evidence="1">
    <location>
        <begin position="778"/>
        <end position="860"/>
    </location>
</feature>
<feature type="region of interest" description="Disordered" evidence="1">
    <location>
        <begin position="1189"/>
        <end position="1220"/>
    </location>
</feature>
<feature type="domain" description="Agenet" evidence="2">
    <location>
        <begin position="1739"/>
        <end position="1795"/>
    </location>
</feature>
<feature type="compositionally biased region" description="Low complexity" evidence="1">
    <location>
        <begin position="488"/>
        <end position="498"/>
    </location>
</feature>
<evidence type="ECO:0000256" key="1">
    <source>
        <dbReference type="SAM" id="MobiDB-lite"/>
    </source>
</evidence>
<reference evidence="3" key="1">
    <citation type="submission" date="2023-10" db="EMBL/GenBank/DDBJ databases">
        <title>Chromosome-level genome of the transformable northern wattle, Acacia crassicarpa.</title>
        <authorList>
            <person name="Massaro I."/>
            <person name="Sinha N.R."/>
            <person name="Poethig S."/>
            <person name="Leichty A.R."/>
        </authorList>
    </citation>
    <scope>NUCLEOTIDE SEQUENCE</scope>
    <source>
        <strain evidence="3">Acra3RX</strain>
        <tissue evidence="3">Leaf</tissue>
    </source>
</reference>
<evidence type="ECO:0000259" key="2">
    <source>
        <dbReference type="SMART" id="SM00743"/>
    </source>
</evidence>
<dbReference type="InterPro" id="IPR014002">
    <property type="entry name" value="Agenet_dom_plant"/>
</dbReference>
<accession>A0AAE1J2M4</accession>
<feature type="compositionally biased region" description="Polar residues" evidence="1">
    <location>
        <begin position="1083"/>
        <end position="1097"/>
    </location>
</feature>
<keyword evidence="4" id="KW-1185">Reference proteome</keyword>
<protein>
    <recommendedName>
        <fullName evidence="2">Agenet domain-containing protein</fullName>
    </recommendedName>
</protein>
<dbReference type="SMART" id="SM00743">
    <property type="entry name" value="Agenet"/>
    <property type="match status" value="2"/>
</dbReference>
<feature type="compositionally biased region" description="Polar residues" evidence="1">
    <location>
        <begin position="969"/>
        <end position="983"/>
    </location>
</feature>
<feature type="region of interest" description="Disordered" evidence="1">
    <location>
        <begin position="453"/>
        <end position="517"/>
    </location>
</feature>
<evidence type="ECO:0000313" key="3">
    <source>
        <dbReference type="EMBL" id="KAK4262590.1"/>
    </source>
</evidence>
<feature type="region of interest" description="Disordered" evidence="1">
    <location>
        <begin position="1937"/>
        <end position="1978"/>
    </location>
</feature>
<feature type="domain" description="Agenet" evidence="2">
    <location>
        <begin position="1648"/>
        <end position="1722"/>
    </location>
</feature>
<dbReference type="EMBL" id="JAWXYG010000009">
    <property type="protein sequence ID" value="KAK4262590.1"/>
    <property type="molecule type" value="Genomic_DNA"/>
</dbReference>
<name>A0AAE1J2M4_9FABA</name>
<dbReference type="InterPro" id="IPR055274">
    <property type="entry name" value="SWO1"/>
</dbReference>
<feature type="compositionally biased region" description="Basic and acidic residues" evidence="1">
    <location>
        <begin position="1948"/>
        <end position="1957"/>
    </location>
</feature>
<dbReference type="InterPro" id="IPR008395">
    <property type="entry name" value="Agenet-like_dom"/>
</dbReference>
<sequence>MDYDDNESQNLHLAGEGSTKFPPVLRPYALPKFEFDESLQGHLRFDSLVETDTFLGIESHEDNQWIDAFSRGSGGIEFSSAAAETCSISRHNNVWSEATSSESVEMLLKSVGQEELTTRQIVEESDACDELACLTKQMKSNPKPDFKNVLEKDVKDLQPSDVVHGSLLGLKEDVGRELSQADVSQGHGVESSIVGSSSNLESNDMCRNTNLPVSEGSLYTDGKCNEVNKVVGALANDSLDDKVHDLSASGLQANASAVSMQNNSSTCDVFNVQNLENCVVGTGDVQQGCLPTKLDKQDLESSALNKDAHIDTQTSDGIASVSDACSLDTTLCSVSTEQALEGVKAVQGPDAGTNSVISSADMLKAERCNKDISSRNLGGDDTNADAVIDDKSVQNLCDSPEAEIKVDTSSKGQFVEISNPNHAISSDQHQDVITIKEKVVLNSDHPVEKEILVSQSENPMISEENDNISTKSEGNSDNKVGDISLVASSTKSHSMSESTQTCEINDSYGQGDHGNLQKDASVNEEMSTKVPTVYSQRPCDFSQSHLVDKGVDSSSLSTGSRESELTTSTTLASSKAVNDSASKVILENICLVPCKKMDAPLPSSNLGPINEVTDINVQKDTSAISAPVVGKQDPPKIVTEVAISTGAGSFGKEACRLVNGTEMRASSAASTNVLCETVNNCPQVEGTSGTEKSSEPQGAQIDKVMQECASVSDVSSVPCGSTVKQGGEVAVSFDRQDKEGHEASSSKVSGDILHASQVSLPSAPLPGSDVASRQIRDVSARPANITSSSSITTGNSSQTEKDGNQVKPSADQNPSVSEGIDGNARATDVPSVGSSDTKESNAPKNEKSLTSEVNPMAELSKTDVANLITKDVGKSQPLPAAMASKASTVEVSPTTSVLGPTKTKTAGDICHKSSASKGATERKTRRTYNKTPRKESSRKRSVAKETAPARQPERRDKSSNVSVSPSSNLQPIKSSEIQQYGHIDSSSTKPFPFLNASTSGLPDLNTSAAPSVLCQQAFTDLQQVQLRAQIFVYGALIQGLAPDEAYMISAFGGPDGGKTVWEKAWRACIERQLGQKSHPLNPETPQQSRSAKQSTLQGNAISSPLGLASSNATPTIVNPLMPLSSPLWTLPTPCESLQSSALARGSVVDYSQALTSLHPYQTSPMRNYLGHNTSWISQAPLHGPWIASSTPPPGNSVHTSASPVSGTIKLSSRKGSPLPPSSAIKNVVASAPLHNTNVTVSPAQHSSDPKPKKRKKVLISEDLSQKALHSQSPLELISAVSSHASTPIAITTTVGNVPKTNIEKSVMSVSSLSPADHLQSDKMVEKRVLSDESLGKVKEATTHAEEAAASSAAAISHSLEIWNQLDKQKNSGLVSDIEGKLASAAIAVAAAAAVAKAAAAAANVASNAALQAKLMAEEALISSVCENPCQSIELSDGINKFGKATVASILSSTNRTNNSIMVAAKEAVRMRVEAASVAAKRAENMEAIVKAAELAADAVSRAGKLVTMGDPLPFSDLIDAAPEGFQSVGQESSQGVGILKEMARGVVNFVNAEAGPETSLTLNKDGFSVEMGKQMVTNEQPPFHKLHNEKLKDHMRPIDGISISINANEKNTRGPKGRKVSDLVKSIDVVPESDIEARFGNEFDKLDENIKEGSLIEVFKDGEGWKAAWYTANVLSLKDCDAYVCYTALVADGGAGPLKEWVTFKGEGDKSPRIRIARPLTDSHHEGTRKRRRAAMGNFAWSVGDRVDAWIEESWRGGVVIEIKKDETLTVHFPANGETSVVRAWHLRPSRIWKDGKWIECSRIGANDRSTHEGDTPHEKRLKLGGPTIEAKGKDKMLKGVDTVEPVNHNELRSLKLTENDKVFNIGKASKNENKPDTQRMARTGLQKEGSRVIFGVPKPGKKRKFMEVSKHYVADRNNKITDGNDSVKLANFLMPQVPGSRGWKNNSKNDVKEKRGANPKHKTSKPENSTSVLDCSIPPQGNVLANAFSRSDDLTDHTERIKDANHSKNAPDNGTQVEAMSHSSVDGAAEGPILFSSLPTSVDASSSKKTFTSRASKGKLAPAGGKLGQIEEEKALNGDSVKSTSEFIEPRRSNRKIQPTSRLLEGLQSSLIITKVPSVSHDKGHKNQSRNAPRGNNNQE</sequence>
<dbReference type="Pfam" id="PF05641">
    <property type="entry name" value="Agenet"/>
    <property type="match status" value="1"/>
</dbReference>
<feature type="compositionally biased region" description="Polar residues" evidence="1">
    <location>
        <begin position="2041"/>
        <end position="2056"/>
    </location>
</feature>
<feature type="compositionally biased region" description="Polar residues" evidence="1">
    <location>
        <begin position="2097"/>
        <end position="2113"/>
    </location>
</feature>
<feature type="region of interest" description="Disordered" evidence="1">
    <location>
        <begin position="1074"/>
        <end position="1097"/>
    </location>
</feature>
<organism evidence="3 4">
    <name type="scientific">Acacia crassicarpa</name>
    <name type="common">northern wattle</name>
    <dbReference type="NCBI Taxonomy" id="499986"/>
    <lineage>
        <taxon>Eukaryota</taxon>
        <taxon>Viridiplantae</taxon>
        <taxon>Streptophyta</taxon>
        <taxon>Embryophyta</taxon>
        <taxon>Tracheophyta</taxon>
        <taxon>Spermatophyta</taxon>
        <taxon>Magnoliopsida</taxon>
        <taxon>eudicotyledons</taxon>
        <taxon>Gunneridae</taxon>
        <taxon>Pentapetalae</taxon>
        <taxon>rosids</taxon>
        <taxon>fabids</taxon>
        <taxon>Fabales</taxon>
        <taxon>Fabaceae</taxon>
        <taxon>Caesalpinioideae</taxon>
        <taxon>mimosoid clade</taxon>
        <taxon>Acacieae</taxon>
        <taxon>Acacia</taxon>
    </lineage>
</organism>
<feature type="compositionally biased region" description="Polar residues" evidence="1">
    <location>
        <begin position="806"/>
        <end position="816"/>
    </location>
</feature>
<feature type="compositionally biased region" description="Polar residues" evidence="1">
    <location>
        <begin position="885"/>
        <end position="904"/>
    </location>
</feature>
<feature type="compositionally biased region" description="Basic and acidic residues" evidence="1">
    <location>
        <begin position="836"/>
        <end position="849"/>
    </location>
</feature>
<comment type="caution">
    <text evidence="3">The sequence shown here is derived from an EMBL/GenBank/DDBJ whole genome shotgun (WGS) entry which is preliminary data.</text>
</comment>
<feature type="compositionally biased region" description="Polar residues" evidence="1">
    <location>
        <begin position="499"/>
        <end position="508"/>
    </location>
</feature>
<feature type="region of interest" description="Disordered" evidence="1">
    <location>
        <begin position="2041"/>
        <end position="2141"/>
    </location>
</feature>
<feature type="compositionally biased region" description="Low complexity" evidence="1">
    <location>
        <begin position="959"/>
        <end position="968"/>
    </location>
</feature>
<feature type="region of interest" description="Disordered" evidence="1">
    <location>
        <begin position="883"/>
        <end position="983"/>
    </location>
</feature>
<dbReference type="PANTHER" id="PTHR48429">
    <property type="entry name" value="AGENET DOMAIN-CONTAINING PROTEIN"/>
    <property type="match status" value="1"/>
</dbReference>
<feature type="compositionally biased region" description="Polar residues" evidence="1">
    <location>
        <begin position="2130"/>
        <end position="2141"/>
    </location>
</feature>
<feature type="compositionally biased region" description="Low complexity" evidence="1">
    <location>
        <begin position="784"/>
        <end position="797"/>
    </location>
</feature>
<dbReference type="PANTHER" id="PTHR48429:SF1">
    <property type="entry name" value="AGENET DOMAIN-CONTAINING PROTEIN"/>
    <property type="match status" value="1"/>
</dbReference>
<proteinExistence type="predicted"/>